<evidence type="ECO:0000313" key="1">
    <source>
        <dbReference type="EMBL" id="BBP90567.1"/>
    </source>
</evidence>
<protein>
    <recommendedName>
        <fullName evidence="3">CoA carboxyltransferase N-terminal domain-containing protein</fullName>
    </recommendedName>
</protein>
<dbReference type="Gene3D" id="3.90.226.10">
    <property type="entry name" value="2-enoyl-CoA Hydratase, Chain A, domain 1"/>
    <property type="match status" value="1"/>
</dbReference>
<dbReference type="SUPFAM" id="SSF52096">
    <property type="entry name" value="ClpP/crotonase"/>
    <property type="match status" value="1"/>
</dbReference>
<accession>A0A5S9MAP3</accession>
<evidence type="ECO:0000313" key="2">
    <source>
        <dbReference type="Proteomes" id="UP000464658"/>
    </source>
</evidence>
<name>A0A5S9MAP3_BACIA</name>
<gene>
    <name evidence="1" type="ORF">BsIDN1_41850</name>
</gene>
<proteinExistence type="predicted"/>
<sequence>MNDSFNDLSEWRNKALMGGGEKRAAAHRSKGKLTVRERLHELLDEGSLMEIQSFATGGLSEHVGDGVVVERDSFTVSLSVFMHKMQLYMGAH</sequence>
<dbReference type="EMBL" id="AP021906">
    <property type="protein sequence ID" value="BBP90567.1"/>
    <property type="molecule type" value="Genomic_DNA"/>
</dbReference>
<organism evidence="1 2">
    <name type="scientific">Bacillus safensis</name>
    <dbReference type="NCBI Taxonomy" id="561879"/>
    <lineage>
        <taxon>Bacteria</taxon>
        <taxon>Bacillati</taxon>
        <taxon>Bacillota</taxon>
        <taxon>Bacilli</taxon>
        <taxon>Bacillales</taxon>
        <taxon>Bacillaceae</taxon>
        <taxon>Bacillus</taxon>
    </lineage>
</organism>
<dbReference type="AlphaFoldDB" id="A0A5S9MAP3"/>
<reference evidence="1 2" key="1">
    <citation type="submission" date="2019-12" db="EMBL/GenBank/DDBJ databases">
        <title>Full genome sequence of a Bacillus safensis strain isolated from commercially available natto in Indonesia.</title>
        <authorList>
            <person name="Yoshida M."/>
            <person name="Uomi M."/>
            <person name="Waturangi D."/>
            <person name="Ekaputri J.J."/>
            <person name="Setiamarga D.H.E."/>
        </authorList>
    </citation>
    <scope>NUCLEOTIDE SEQUENCE [LARGE SCALE GENOMIC DNA]</scope>
    <source>
        <strain evidence="1 2">IDN1</strain>
    </source>
</reference>
<dbReference type="Proteomes" id="UP000464658">
    <property type="component" value="Chromosome"/>
</dbReference>
<dbReference type="InterPro" id="IPR029045">
    <property type="entry name" value="ClpP/crotonase-like_dom_sf"/>
</dbReference>
<evidence type="ECO:0008006" key="3">
    <source>
        <dbReference type="Google" id="ProtNLM"/>
    </source>
</evidence>